<sequence>MKRQRALAVTAACTIATATALVAGSAPASADPLQLKTEEARADLLGNVGPELVQEMSETFDLSSSEVYDRLAVEAVASDLLEQVPAEFEDTYAGLWVSDEADEILVATTSRADADDLAAEGATPILAEYSMDDLEAAVADLDAVDADVHGYYIDVESNDLVIEASDEAAATDLATAAGVDPDMVRVDISAEAPQTFAVRGGDRYSMDNGFACSVGFAVTQGSTKGFVTAGHCGKAGVRVISGSAAPGTFRASVFPDSDRAWVEVGSNQTLQNVVNMYSGSRYVYNSDVAAVGSSVCRSGATTGWHCGTVQAFNQTVRYEAGPVYGMTRTSVCAEAGDSGGAYITGNSAQGITSGGSGNCRTGGTTFFQPVNEALSAWGLTLYTGDSTPPPGDGDTIVARHSGKCLDVASASTANGATVQQYDCWNGANQQFEVRDSGSGYAQIIARHSGKCLDVASASTANGATVQQYDCWNGANQQWDLRDAGGGYVQIVARHSGKCLDVASASTANGATVQQYDCWNGANQQFEVRDSGSGYAQIIARHSGKCLDVTSASTTNSALVKQYDCHGGTNQQWSL</sequence>
<dbReference type="CDD" id="cd23458">
    <property type="entry name" value="beta-trefoil_Ricin_AgaB34-like"/>
    <property type="match status" value="1"/>
</dbReference>
<evidence type="ECO:0000256" key="6">
    <source>
        <dbReference type="ARBA" id="ARBA00023145"/>
    </source>
</evidence>
<keyword evidence="2" id="KW-0645">Protease</keyword>
<name>A0A4V4HR53_9ACTN</name>
<dbReference type="InterPro" id="IPR043504">
    <property type="entry name" value="Peptidase_S1_PA_chymotrypsin"/>
</dbReference>
<dbReference type="InterPro" id="IPR004236">
    <property type="entry name" value="Pept_S1_alpha_lytic"/>
</dbReference>
<evidence type="ECO:0000256" key="8">
    <source>
        <dbReference type="SAM" id="SignalP"/>
    </source>
</evidence>
<keyword evidence="5" id="KW-0720">Serine protease</keyword>
<reference evidence="10 11" key="2">
    <citation type="submission" date="2019-05" db="EMBL/GenBank/DDBJ databases">
        <title>Glycomyces buryatensis sp. nov.</title>
        <authorList>
            <person name="Nikitina E."/>
        </authorList>
    </citation>
    <scope>NUCLEOTIDE SEQUENCE [LARGE SCALE GENOMIC DNA]</scope>
    <source>
        <strain evidence="10 11">18</strain>
    </source>
</reference>
<dbReference type="SUPFAM" id="SSF50370">
    <property type="entry name" value="Ricin B-like lectins"/>
    <property type="match status" value="2"/>
</dbReference>
<dbReference type="AlphaFoldDB" id="A0A4V4HR53"/>
<dbReference type="RefSeq" id="WP_136536699.1">
    <property type="nucleotide sequence ID" value="NZ_STGY01000072.1"/>
</dbReference>
<dbReference type="EMBL" id="STGY01000072">
    <property type="protein sequence ID" value="THV36456.1"/>
    <property type="molecule type" value="Genomic_DNA"/>
</dbReference>
<dbReference type="Pfam" id="PF14200">
    <property type="entry name" value="RicinB_lectin_2"/>
    <property type="match status" value="2"/>
</dbReference>
<dbReference type="InterPro" id="IPR009003">
    <property type="entry name" value="Peptidase_S1_PA"/>
</dbReference>
<dbReference type="InterPro" id="IPR035992">
    <property type="entry name" value="Ricin_B-like_lectins"/>
</dbReference>
<keyword evidence="4" id="KW-0378">Hydrolase</keyword>
<comment type="similarity">
    <text evidence="1">Belongs to the peptidase S1 family.</text>
</comment>
<gene>
    <name evidence="10" type="ORF">FAB82_21970</name>
</gene>
<evidence type="ECO:0000256" key="1">
    <source>
        <dbReference type="ARBA" id="ARBA00007664"/>
    </source>
</evidence>
<dbReference type="GO" id="GO:0006508">
    <property type="term" value="P:proteolysis"/>
    <property type="evidence" value="ECO:0007669"/>
    <property type="project" value="UniProtKB-KW"/>
</dbReference>
<feature type="chain" id="PRO_5020811521" description="Ricin B lectin domain-containing protein" evidence="8">
    <location>
        <begin position="31"/>
        <end position="574"/>
    </location>
</feature>
<dbReference type="InterPro" id="IPR035070">
    <property type="entry name" value="Streptogrisin_prodomain"/>
</dbReference>
<dbReference type="InterPro" id="IPR018114">
    <property type="entry name" value="TRYPSIN_HIS"/>
</dbReference>
<evidence type="ECO:0000256" key="4">
    <source>
        <dbReference type="ARBA" id="ARBA00022801"/>
    </source>
</evidence>
<dbReference type="Gene3D" id="3.30.300.50">
    <property type="match status" value="2"/>
</dbReference>
<dbReference type="InterPro" id="IPR033116">
    <property type="entry name" value="TRYPSIN_SER"/>
</dbReference>
<keyword evidence="3 8" id="KW-0732">Signal</keyword>
<evidence type="ECO:0000256" key="3">
    <source>
        <dbReference type="ARBA" id="ARBA00022729"/>
    </source>
</evidence>
<evidence type="ECO:0000313" key="11">
    <source>
        <dbReference type="Proteomes" id="UP000308760"/>
    </source>
</evidence>
<dbReference type="Proteomes" id="UP000308760">
    <property type="component" value="Unassembled WGS sequence"/>
</dbReference>
<dbReference type="PROSITE" id="PS00134">
    <property type="entry name" value="TRYPSIN_HIS"/>
    <property type="match status" value="1"/>
</dbReference>
<dbReference type="Pfam" id="PF02983">
    <property type="entry name" value="Pro_Al_protease"/>
    <property type="match status" value="1"/>
</dbReference>
<evidence type="ECO:0000256" key="2">
    <source>
        <dbReference type="ARBA" id="ARBA00022670"/>
    </source>
</evidence>
<dbReference type="Gene3D" id="2.80.10.50">
    <property type="match status" value="4"/>
</dbReference>
<dbReference type="GO" id="GO:0005576">
    <property type="term" value="C:extracellular region"/>
    <property type="evidence" value="ECO:0007669"/>
    <property type="project" value="InterPro"/>
</dbReference>
<keyword evidence="11" id="KW-1185">Reference proteome</keyword>
<evidence type="ECO:0000259" key="9">
    <source>
        <dbReference type="SMART" id="SM00458"/>
    </source>
</evidence>
<evidence type="ECO:0000256" key="7">
    <source>
        <dbReference type="ARBA" id="ARBA00023157"/>
    </source>
</evidence>
<dbReference type="PRINTS" id="PR00861">
    <property type="entry name" value="ALYTICPTASE"/>
</dbReference>
<accession>A0A4V4HR53</accession>
<keyword evidence="7" id="KW-1015">Disulfide bond</keyword>
<comment type="caution">
    <text evidence="10">The sequence shown here is derived from an EMBL/GenBank/DDBJ whole genome shotgun (WGS) entry which is preliminary data.</text>
</comment>
<proteinExistence type="inferred from homology"/>
<dbReference type="SUPFAM" id="SSF50494">
    <property type="entry name" value="Trypsin-like serine proteases"/>
    <property type="match status" value="1"/>
</dbReference>
<dbReference type="PROSITE" id="PS00135">
    <property type="entry name" value="TRYPSIN_SER"/>
    <property type="match status" value="1"/>
</dbReference>
<reference evidence="11" key="1">
    <citation type="submission" date="2019-04" db="EMBL/GenBank/DDBJ databases">
        <title>Nocardioides xinjiangensis sp. nov.</title>
        <authorList>
            <person name="Liu S."/>
        </authorList>
    </citation>
    <scope>NUCLEOTIDE SEQUENCE [LARGE SCALE GENOMIC DNA]</scope>
    <source>
        <strain evidence="11">18</strain>
    </source>
</reference>
<dbReference type="InterPro" id="IPR001316">
    <property type="entry name" value="Pept_S1A_streptogrisin"/>
</dbReference>
<feature type="signal peptide" evidence="8">
    <location>
        <begin position="1"/>
        <end position="30"/>
    </location>
</feature>
<dbReference type="OrthoDB" id="8781117at2"/>
<dbReference type="InterPro" id="IPR000772">
    <property type="entry name" value="Ricin_B_lectin"/>
</dbReference>
<evidence type="ECO:0000256" key="5">
    <source>
        <dbReference type="ARBA" id="ARBA00022825"/>
    </source>
</evidence>
<feature type="domain" description="Ricin B lectin" evidence="9">
    <location>
        <begin position="439"/>
        <end position="574"/>
    </location>
</feature>
<dbReference type="SMART" id="SM00458">
    <property type="entry name" value="RICIN"/>
    <property type="match status" value="1"/>
</dbReference>
<dbReference type="CDD" id="cd21112">
    <property type="entry name" value="alphaLP-like"/>
    <property type="match status" value="1"/>
</dbReference>
<evidence type="ECO:0000313" key="10">
    <source>
        <dbReference type="EMBL" id="THV36456.1"/>
    </source>
</evidence>
<keyword evidence="6" id="KW-0865">Zymogen</keyword>
<dbReference type="GO" id="GO:0004252">
    <property type="term" value="F:serine-type endopeptidase activity"/>
    <property type="evidence" value="ECO:0007669"/>
    <property type="project" value="InterPro"/>
</dbReference>
<protein>
    <recommendedName>
        <fullName evidence="9">Ricin B lectin domain-containing protein</fullName>
    </recommendedName>
</protein>
<organism evidence="10 11">
    <name type="scientific">Glycomyces buryatensis</name>
    <dbReference type="NCBI Taxonomy" id="2570927"/>
    <lineage>
        <taxon>Bacteria</taxon>
        <taxon>Bacillati</taxon>
        <taxon>Actinomycetota</taxon>
        <taxon>Actinomycetes</taxon>
        <taxon>Glycomycetales</taxon>
        <taxon>Glycomycetaceae</taxon>
        <taxon>Glycomyces</taxon>
    </lineage>
</organism>
<dbReference type="Gene3D" id="2.40.10.10">
    <property type="entry name" value="Trypsin-like serine proteases"/>
    <property type="match status" value="2"/>
</dbReference>
<dbReference type="PROSITE" id="PS50231">
    <property type="entry name" value="RICIN_B_LECTIN"/>
    <property type="match status" value="2"/>
</dbReference>